<dbReference type="EMBL" id="JBHYPX010000005">
    <property type="protein sequence ID" value="MFE1351224.1"/>
    <property type="molecule type" value="Genomic_DNA"/>
</dbReference>
<protein>
    <submittedName>
        <fullName evidence="1">Uncharacterized protein</fullName>
    </submittedName>
</protein>
<reference evidence="1 2" key="1">
    <citation type="submission" date="2024-09" db="EMBL/GenBank/DDBJ databases">
        <title>The Natural Products Discovery Center: Release of the First 8490 Sequenced Strains for Exploring Actinobacteria Biosynthetic Diversity.</title>
        <authorList>
            <person name="Kalkreuter E."/>
            <person name="Kautsar S.A."/>
            <person name="Yang D."/>
            <person name="Bader C.D."/>
            <person name="Teijaro C.N."/>
            <person name="Fluegel L."/>
            <person name="Davis C.M."/>
            <person name="Simpson J.R."/>
            <person name="Lauterbach L."/>
            <person name="Steele A.D."/>
            <person name="Gui C."/>
            <person name="Meng S."/>
            <person name="Li G."/>
            <person name="Viehrig K."/>
            <person name="Ye F."/>
            <person name="Su P."/>
            <person name="Kiefer A.F."/>
            <person name="Nichols A."/>
            <person name="Cepeda A.J."/>
            <person name="Yan W."/>
            <person name="Fan B."/>
            <person name="Jiang Y."/>
            <person name="Adhikari A."/>
            <person name="Zheng C.-J."/>
            <person name="Schuster L."/>
            <person name="Cowan T.M."/>
            <person name="Smanski M.J."/>
            <person name="Chevrette M.G."/>
            <person name="De Carvalho L.P.S."/>
            <person name="Shen B."/>
        </authorList>
    </citation>
    <scope>NUCLEOTIDE SEQUENCE [LARGE SCALE GENOMIC DNA]</scope>
    <source>
        <strain evidence="1 2">NPDC058753</strain>
    </source>
</reference>
<evidence type="ECO:0000313" key="2">
    <source>
        <dbReference type="Proteomes" id="UP001599542"/>
    </source>
</evidence>
<evidence type="ECO:0000313" key="1">
    <source>
        <dbReference type="EMBL" id="MFE1351224.1"/>
    </source>
</evidence>
<dbReference type="Proteomes" id="UP001599542">
    <property type="component" value="Unassembled WGS sequence"/>
</dbReference>
<dbReference type="RefSeq" id="WP_380320470.1">
    <property type="nucleotide sequence ID" value="NZ_JBHYPW010000011.1"/>
</dbReference>
<proteinExistence type="predicted"/>
<sequence>MTGQPEQVEWEEFPEEFPEALRLRAWELAERLASAGGGEARLSRVAVGFRVEMRLLVRAPDECGVLAALALGDRWGHRYSPASCNGGVAKESVWSEVHLDSSPYAQRRRQFQG</sequence>
<organism evidence="1 2">
    <name type="scientific">Kitasatospora phosalacinea</name>
    <dbReference type="NCBI Taxonomy" id="2065"/>
    <lineage>
        <taxon>Bacteria</taxon>
        <taxon>Bacillati</taxon>
        <taxon>Actinomycetota</taxon>
        <taxon>Actinomycetes</taxon>
        <taxon>Kitasatosporales</taxon>
        <taxon>Streptomycetaceae</taxon>
        <taxon>Kitasatospora</taxon>
    </lineage>
</organism>
<name>A0ABW6GES6_9ACTN</name>
<comment type="caution">
    <text evidence="1">The sequence shown here is derived from an EMBL/GenBank/DDBJ whole genome shotgun (WGS) entry which is preliminary data.</text>
</comment>
<gene>
    <name evidence="1" type="ORF">ACFW6T_04460</name>
</gene>
<keyword evidence="2" id="KW-1185">Reference proteome</keyword>
<accession>A0ABW6GES6</accession>